<dbReference type="InterPro" id="IPR012787">
    <property type="entry name" value="TF_PcaQ"/>
</dbReference>
<evidence type="ECO:0000313" key="6">
    <source>
        <dbReference type="EMBL" id="WPZ23908.1"/>
    </source>
</evidence>
<keyword evidence="4" id="KW-0804">Transcription</keyword>
<keyword evidence="6" id="KW-0614">Plasmid</keyword>
<geneLocation type="plasmid" evidence="6 7">
    <name>unnamed05</name>
</geneLocation>
<dbReference type="Proteomes" id="UP001326567">
    <property type="component" value="Plasmid unnamed05"/>
</dbReference>
<protein>
    <submittedName>
        <fullName evidence="6">Pca operon transcription factor PcaQ</fullName>
    </submittedName>
</protein>
<evidence type="ECO:0000313" key="7">
    <source>
        <dbReference type="Proteomes" id="UP001326567"/>
    </source>
</evidence>
<dbReference type="Gene3D" id="1.10.10.10">
    <property type="entry name" value="Winged helix-like DNA-binding domain superfamily/Winged helix DNA-binding domain"/>
    <property type="match status" value="1"/>
</dbReference>
<keyword evidence="3" id="KW-0238">DNA-binding</keyword>
<evidence type="ECO:0000256" key="4">
    <source>
        <dbReference type="ARBA" id="ARBA00023163"/>
    </source>
</evidence>
<dbReference type="InterPro" id="IPR050950">
    <property type="entry name" value="HTH-type_LysR_regulators"/>
</dbReference>
<dbReference type="PRINTS" id="PR00039">
    <property type="entry name" value="HTHLYSR"/>
</dbReference>
<reference evidence="6 7" key="1">
    <citation type="submission" date="2023-11" db="EMBL/GenBank/DDBJ databases">
        <title>From the Deep-Sea to the Surface: Bacterial Genomes Isolated from the Moytirra Hydrothermal Vent Plume.</title>
        <authorList>
            <person name="Major S.R."/>
        </authorList>
    </citation>
    <scope>NUCLEOTIDE SEQUENCE [LARGE SCALE GENOMIC DNA]</scope>
    <source>
        <strain evidence="6 7">OXR-9</strain>
        <plasmid evidence="6 7">unnamed05</plasmid>
    </source>
</reference>
<dbReference type="Gene3D" id="3.40.190.10">
    <property type="entry name" value="Periplasmic binding protein-like II"/>
    <property type="match status" value="2"/>
</dbReference>
<accession>A0ABZ0V7C3</accession>
<keyword evidence="7" id="KW-1185">Reference proteome</keyword>
<dbReference type="InterPro" id="IPR005119">
    <property type="entry name" value="LysR_subst-bd"/>
</dbReference>
<comment type="similarity">
    <text evidence="1">Belongs to the LysR transcriptional regulatory family.</text>
</comment>
<gene>
    <name evidence="6" type="primary">pcaQ</name>
    <name evidence="6" type="ORF">T7987_19345</name>
</gene>
<dbReference type="PANTHER" id="PTHR30419:SF8">
    <property type="entry name" value="NITROGEN ASSIMILATION TRANSCRIPTIONAL ACTIVATOR-RELATED"/>
    <property type="match status" value="1"/>
</dbReference>
<dbReference type="SUPFAM" id="SSF53850">
    <property type="entry name" value="Periplasmic binding protein-like II"/>
    <property type="match status" value="1"/>
</dbReference>
<feature type="domain" description="HTH lysR-type" evidence="5">
    <location>
        <begin position="7"/>
        <end position="64"/>
    </location>
</feature>
<name>A0ABZ0V7C3_9RHOB</name>
<proteinExistence type="inferred from homology"/>
<dbReference type="PANTHER" id="PTHR30419">
    <property type="entry name" value="HTH-TYPE TRANSCRIPTIONAL REGULATOR YBHD"/>
    <property type="match status" value="1"/>
</dbReference>
<evidence type="ECO:0000259" key="5">
    <source>
        <dbReference type="PROSITE" id="PS50931"/>
    </source>
</evidence>
<evidence type="ECO:0000256" key="3">
    <source>
        <dbReference type="ARBA" id="ARBA00023125"/>
    </source>
</evidence>
<evidence type="ECO:0000256" key="1">
    <source>
        <dbReference type="ARBA" id="ARBA00009437"/>
    </source>
</evidence>
<dbReference type="InterPro" id="IPR000847">
    <property type="entry name" value="LysR_HTH_N"/>
</dbReference>
<dbReference type="PROSITE" id="PS50931">
    <property type="entry name" value="HTH_LYSR"/>
    <property type="match status" value="1"/>
</dbReference>
<dbReference type="NCBIfam" id="TIGR02424">
    <property type="entry name" value="TF_pcaQ"/>
    <property type="match status" value="1"/>
</dbReference>
<dbReference type="InterPro" id="IPR036390">
    <property type="entry name" value="WH_DNA-bd_sf"/>
</dbReference>
<dbReference type="SUPFAM" id="SSF46785">
    <property type="entry name" value="Winged helix' DNA-binding domain"/>
    <property type="match status" value="1"/>
</dbReference>
<sequence length="312" mass="33776">MDWPHRLNLRHIRSFLEIARAGSISKAADMLNVTQPAVSKSLKELEQILDTRLFDRAGRGLRLNEAGRIFQAHAAASMSELMRGHDRLAREGGAPVRLSVGVLPTAAGDLLPRAALAFRGAAPNATLHVLTGPNWMLFNHLRDGAVDLVVGRMPEQDEITGVTFEQLYLEDVVLVCRPGHPLLQAPAPETLLPAYPVILPPRGAVISATVDRYLTSIGLPSLRATIETVALPVGRKVVRQSDALWFISRGVVADDLDESKLVAVPLKSPLLSGPVGISVSRTAPISVQRGIFVDCLRTAVRDSHRLPVQPTV</sequence>
<organism evidence="6 7">
    <name type="scientific">Sulfitobacter faviae</name>
    <dbReference type="NCBI Taxonomy" id="1775881"/>
    <lineage>
        <taxon>Bacteria</taxon>
        <taxon>Pseudomonadati</taxon>
        <taxon>Pseudomonadota</taxon>
        <taxon>Alphaproteobacteria</taxon>
        <taxon>Rhodobacterales</taxon>
        <taxon>Roseobacteraceae</taxon>
        <taxon>Sulfitobacter</taxon>
    </lineage>
</organism>
<dbReference type="Pfam" id="PF03466">
    <property type="entry name" value="LysR_substrate"/>
    <property type="match status" value="1"/>
</dbReference>
<dbReference type="EMBL" id="CP139730">
    <property type="protein sequence ID" value="WPZ23908.1"/>
    <property type="molecule type" value="Genomic_DNA"/>
</dbReference>
<dbReference type="InterPro" id="IPR036388">
    <property type="entry name" value="WH-like_DNA-bd_sf"/>
</dbReference>
<keyword evidence="2" id="KW-0805">Transcription regulation</keyword>
<dbReference type="Pfam" id="PF00126">
    <property type="entry name" value="HTH_1"/>
    <property type="match status" value="1"/>
</dbReference>
<dbReference type="RefSeq" id="WP_322330065.1">
    <property type="nucleotide sequence ID" value="NZ_CP139730.1"/>
</dbReference>
<evidence type="ECO:0000256" key="2">
    <source>
        <dbReference type="ARBA" id="ARBA00023015"/>
    </source>
</evidence>